<name>A0A1H4NJ07_9NOCA</name>
<comment type="similarity">
    <text evidence="1">Belongs to the AHA1 family.</text>
</comment>
<dbReference type="Gene3D" id="3.30.530.20">
    <property type="match status" value="1"/>
</dbReference>
<evidence type="ECO:0000313" key="3">
    <source>
        <dbReference type="EMBL" id="SEB95223.1"/>
    </source>
</evidence>
<accession>A0A1H4NJ07</accession>
<dbReference type="AlphaFoldDB" id="A0A1H4NJ07"/>
<sequence>MNEIAGQDTSLTTVQRRMGNRDIAEGAARTAVLRRRYDAPIDDVWNAITTPDRVDRFFLPLSGDLRAGGSFALQGQASGEILACDAPHLLRLQWTPPGDPGYSDQVEVRLTADGPDATWLELEHASVADVFRNDPDTGCYGVGTGWEGPLHYLGEYLRGVLPDRPSTEWYTFDEAEELRLANYRGTEWAKVEAQHARNTGHA</sequence>
<dbReference type="OrthoDB" id="8117292at2"/>
<dbReference type="CDD" id="cd08899">
    <property type="entry name" value="SRPBCC_CalC_Aha1-like_6"/>
    <property type="match status" value="1"/>
</dbReference>
<dbReference type="EMBL" id="FNSV01000005">
    <property type="protein sequence ID" value="SEB95223.1"/>
    <property type="molecule type" value="Genomic_DNA"/>
</dbReference>
<dbReference type="SUPFAM" id="SSF55961">
    <property type="entry name" value="Bet v1-like"/>
    <property type="match status" value="1"/>
</dbReference>
<proteinExistence type="inferred from homology"/>
<gene>
    <name evidence="3" type="ORF">SAMN04490239_2311</name>
</gene>
<dbReference type="Proteomes" id="UP000183561">
    <property type="component" value="Unassembled WGS sequence"/>
</dbReference>
<evidence type="ECO:0000259" key="2">
    <source>
        <dbReference type="Pfam" id="PF08327"/>
    </source>
</evidence>
<dbReference type="InterPro" id="IPR013538">
    <property type="entry name" value="ASHA1/2-like_C"/>
</dbReference>
<dbReference type="RefSeq" id="WP_083395555.1">
    <property type="nucleotide sequence ID" value="NZ_CP070609.1"/>
</dbReference>
<reference evidence="4" key="1">
    <citation type="submission" date="2016-10" db="EMBL/GenBank/DDBJ databases">
        <authorList>
            <person name="Varghese N."/>
            <person name="Submissions S."/>
        </authorList>
    </citation>
    <scope>NUCLEOTIDE SEQUENCE [LARGE SCALE GENOMIC DNA]</scope>
    <source>
        <strain evidence="4">DSM 44498</strain>
    </source>
</reference>
<dbReference type="InterPro" id="IPR023393">
    <property type="entry name" value="START-like_dom_sf"/>
</dbReference>
<evidence type="ECO:0000256" key="1">
    <source>
        <dbReference type="ARBA" id="ARBA00006817"/>
    </source>
</evidence>
<protein>
    <submittedName>
        <fullName evidence="3">Uncharacterized conserved protein YndB, AHSA1/START domain</fullName>
    </submittedName>
</protein>
<organism evidence="3 4">
    <name type="scientific">Rhodococcus koreensis</name>
    <dbReference type="NCBI Taxonomy" id="99653"/>
    <lineage>
        <taxon>Bacteria</taxon>
        <taxon>Bacillati</taxon>
        <taxon>Actinomycetota</taxon>
        <taxon>Actinomycetes</taxon>
        <taxon>Mycobacteriales</taxon>
        <taxon>Nocardiaceae</taxon>
        <taxon>Rhodococcus</taxon>
    </lineage>
</organism>
<evidence type="ECO:0000313" key="4">
    <source>
        <dbReference type="Proteomes" id="UP000183561"/>
    </source>
</evidence>
<keyword evidence="4" id="KW-1185">Reference proteome</keyword>
<dbReference type="Pfam" id="PF08327">
    <property type="entry name" value="AHSA1"/>
    <property type="match status" value="1"/>
</dbReference>
<feature type="domain" description="Activator of Hsp90 ATPase homologue 1/2-like C-terminal" evidence="2">
    <location>
        <begin position="38"/>
        <end position="157"/>
    </location>
</feature>